<evidence type="ECO:0000313" key="4">
    <source>
        <dbReference type="Proteomes" id="UP000664288"/>
    </source>
</evidence>
<dbReference type="CDD" id="cd13602">
    <property type="entry name" value="PBP2_TRAP_BpDctp6_7"/>
    <property type="match status" value="1"/>
</dbReference>
<name>A0ABS3JAD3_9HYPH</name>
<dbReference type="InterPro" id="IPR038404">
    <property type="entry name" value="TRAP_DctP_sf"/>
</dbReference>
<dbReference type="EMBL" id="JAFMPY010000031">
    <property type="protein sequence ID" value="MBO0906097.1"/>
    <property type="molecule type" value="Genomic_DNA"/>
</dbReference>
<dbReference type="Gene3D" id="3.40.190.170">
    <property type="entry name" value="Bacterial extracellular solute-binding protein, family 7"/>
    <property type="match status" value="1"/>
</dbReference>
<accession>A0ABS3JAD3</accession>
<evidence type="ECO:0000256" key="2">
    <source>
        <dbReference type="SAM" id="SignalP"/>
    </source>
</evidence>
<feature type="signal peptide" evidence="2">
    <location>
        <begin position="1"/>
        <end position="24"/>
    </location>
</feature>
<keyword evidence="1 2" id="KW-0732">Signal</keyword>
<dbReference type="PANTHER" id="PTHR33376:SF4">
    <property type="entry name" value="SIALIC ACID-BINDING PERIPLASMIC PROTEIN SIAP"/>
    <property type="match status" value="1"/>
</dbReference>
<protein>
    <submittedName>
        <fullName evidence="3">TRAP transporter substrate-binding protein</fullName>
    </submittedName>
</protein>
<dbReference type="NCBIfam" id="NF037995">
    <property type="entry name" value="TRAP_S1"/>
    <property type="match status" value="1"/>
</dbReference>
<dbReference type="SUPFAM" id="SSF53850">
    <property type="entry name" value="Periplasmic binding protein-like II"/>
    <property type="match status" value="1"/>
</dbReference>
<organism evidence="3 4">
    <name type="scientific">Jiella sonneratiae</name>
    <dbReference type="NCBI Taxonomy" id="2816856"/>
    <lineage>
        <taxon>Bacteria</taxon>
        <taxon>Pseudomonadati</taxon>
        <taxon>Pseudomonadota</taxon>
        <taxon>Alphaproteobacteria</taxon>
        <taxon>Hyphomicrobiales</taxon>
        <taxon>Aurantimonadaceae</taxon>
        <taxon>Jiella</taxon>
    </lineage>
</organism>
<feature type="chain" id="PRO_5046738443" evidence="2">
    <location>
        <begin position="25"/>
        <end position="353"/>
    </location>
</feature>
<proteinExistence type="predicted"/>
<evidence type="ECO:0000256" key="1">
    <source>
        <dbReference type="ARBA" id="ARBA00022729"/>
    </source>
</evidence>
<dbReference type="Pfam" id="PF03480">
    <property type="entry name" value="DctP"/>
    <property type="match status" value="1"/>
</dbReference>
<gene>
    <name evidence="3" type="ORF">J1C47_20810</name>
</gene>
<keyword evidence="4" id="KW-1185">Reference proteome</keyword>
<comment type="caution">
    <text evidence="3">The sequence shown here is derived from an EMBL/GenBank/DDBJ whole genome shotgun (WGS) entry which is preliminary data.</text>
</comment>
<dbReference type="InterPro" id="IPR018389">
    <property type="entry name" value="DctP_fam"/>
</dbReference>
<sequence length="353" mass="37848">MSRSMLGGLLAAVAIALSAGAVSAQDLPDVNLKVSGGNRTQNMFKFIQEPFFTKQITEDSNGAVTTTFGSLDDLGLQGPEVLRLLQLGMFDISEGTLSYMAGEDAHFDALDLPGLTADIDMQRKVADAYRPTLAKILEDKFKVKLLSMSPIALQVIYCKGDIKGLADLKGKKVRTYNRGMSDLVEAAGAAAVNIPFAEVVPAMQRGVADCAVTATSAGNTARWWEVTDSLVKVPMGWATTFFAANLANWNRLDPKVQAFLTDEFAKMEDRQWKQAAADIQDGINCNTGMGECKNGIPADKKMTLVELSDADQALAKKLVEGVLKGWASRCGADCAKDWNAKVGTLLGVDAPVE</sequence>
<dbReference type="Proteomes" id="UP000664288">
    <property type="component" value="Unassembled WGS sequence"/>
</dbReference>
<dbReference type="PANTHER" id="PTHR33376">
    <property type="match status" value="1"/>
</dbReference>
<dbReference type="RefSeq" id="WP_207352731.1">
    <property type="nucleotide sequence ID" value="NZ_JAFMPY010000031.1"/>
</dbReference>
<reference evidence="3 4" key="1">
    <citation type="submission" date="2021-03" db="EMBL/GenBank/DDBJ databases">
        <title>Whole genome sequence of Jiella sp. MQZ13P-4.</title>
        <authorList>
            <person name="Tuo L."/>
        </authorList>
    </citation>
    <scope>NUCLEOTIDE SEQUENCE [LARGE SCALE GENOMIC DNA]</scope>
    <source>
        <strain evidence="3 4">MQZ13P-4</strain>
    </source>
</reference>
<evidence type="ECO:0000313" key="3">
    <source>
        <dbReference type="EMBL" id="MBO0906097.1"/>
    </source>
</evidence>